<evidence type="ECO:0000256" key="5">
    <source>
        <dbReference type="ARBA" id="ARBA00022989"/>
    </source>
</evidence>
<comment type="subcellular location">
    <subcellularLocation>
        <location evidence="1">Cell membrane</location>
        <topology evidence="1">Multi-pass membrane protein</topology>
    </subcellularLocation>
</comment>
<dbReference type="Proteomes" id="UP000321827">
    <property type="component" value="Unassembled WGS sequence"/>
</dbReference>
<feature type="transmembrane region" description="Helical" evidence="7">
    <location>
        <begin position="131"/>
        <end position="149"/>
    </location>
</feature>
<protein>
    <submittedName>
        <fullName evidence="9">MFS transporter</fullName>
    </submittedName>
</protein>
<feature type="domain" description="Major facilitator superfamily (MFS) profile" evidence="8">
    <location>
        <begin position="8"/>
        <end position="557"/>
    </location>
</feature>
<dbReference type="InterPro" id="IPR004638">
    <property type="entry name" value="EmrB-like"/>
</dbReference>
<dbReference type="SUPFAM" id="SSF103473">
    <property type="entry name" value="MFS general substrate transporter"/>
    <property type="match status" value="1"/>
</dbReference>
<feature type="transmembrane region" description="Helical" evidence="7">
    <location>
        <begin position="103"/>
        <end position="124"/>
    </location>
</feature>
<sequence>MNRTQRLTLIGIFLGIFLAALDQTIVATALPRIVQDLGGMDKYAWVGTSYLLASTIAVPIFGRLADLVSSRMLLLWAIVIFLVGSMLSGLSGTMEQLIAFRGLQGIGGGALFAVATTTIGLLFSPRERGKFQGLFGAVFAIASVVGPWLGGLLTDHLSWHWVFYINVPVGAVAVYFIAVHMPVLRPASTHRFDLGGALTLALWTIPLLLATSWGGHEYPWTSPVILGLFAWAAAGLALFVYVETHTPEPLFDLTLFHNPVFRWSSVALFFFGAAFLSAMFFLPLYLIQVKGISATMSGLTITPLTLGAIVGAIGSGQIASRWGRYKPLMIGGMSWLLLNFFAMHYLIQIDTPLWQVLALMVSMGLGLGPGMPLFTLAVQNAVPPERMGTASSATQFFRQIGSTIGIALMGAVLAASLQTQLTANLPSGLTDGKVDLGAMRDPGALERGFEAGLQQTLDELEKALSGDEAAKAALLQNPLLPAELKQMLQGPPPPAAYREMVLAKVKEELATQAEQLKRQVTEALNLAITEAMKQVYLYAAWLVVLGLAATFLIPDAKLEGRAHFSPGD</sequence>
<feature type="transmembrane region" description="Helical" evidence="7">
    <location>
        <begin position="328"/>
        <end position="347"/>
    </location>
</feature>
<feature type="transmembrane region" description="Helical" evidence="7">
    <location>
        <begin position="535"/>
        <end position="553"/>
    </location>
</feature>
<feature type="transmembrane region" description="Helical" evidence="7">
    <location>
        <begin position="263"/>
        <end position="286"/>
    </location>
</feature>
<reference evidence="9 10" key="1">
    <citation type="submission" date="2019-07" db="EMBL/GenBank/DDBJ databases">
        <title>Whole genome shotgun sequence of Oceanithermus desulfurans NBRC 100063.</title>
        <authorList>
            <person name="Hosoyama A."/>
            <person name="Uohara A."/>
            <person name="Ohji S."/>
            <person name="Ichikawa N."/>
        </authorList>
    </citation>
    <scope>NUCLEOTIDE SEQUENCE [LARGE SCALE GENOMIC DNA]</scope>
    <source>
        <strain evidence="9 10">NBRC 100063</strain>
    </source>
</reference>
<dbReference type="InterPro" id="IPR011701">
    <property type="entry name" value="MFS"/>
</dbReference>
<feature type="transmembrane region" description="Helical" evidence="7">
    <location>
        <begin position="43"/>
        <end position="61"/>
    </location>
</feature>
<dbReference type="EMBL" id="BJXN01000002">
    <property type="protein sequence ID" value="GEM88817.1"/>
    <property type="molecule type" value="Genomic_DNA"/>
</dbReference>
<dbReference type="CDD" id="cd17502">
    <property type="entry name" value="MFS_Azr1_MDR_like"/>
    <property type="match status" value="1"/>
</dbReference>
<dbReference type="GO" id="GO:0022857">
    <property type="term" value="F:transmembrane transporter activity"/>
    <property type="evidence" value="ECO:0007669"/>
    <property type="project" value="InterPro"/>
</dbReference>
<evidence type="ECO:0000256" key="3">
    <source>
        <dbReference type="ARBA" id="ARBA00022475"/>
    </source>
</evidence>
<dbReference type="NCBIfam" id="TIGR00711">
    <property type="entry name" value="efflux_EmrB"/>
    <property type="match status" value="1"/>
</dbReference>
<dbReference type="FunFam" id="1.20.1720.10:FF:000004">
    <property type="entry name" value="EmrB/QacA family drug resistance transporter"/>
    <property type="match status" value="1"/>
</dbReference>
<keyword evidence="5 7" id="KW-1133">Transmembrane helix</keyword>
<evidence type="ECO:0000313" key="10">
    <source>
        <dbReference type="Proteomes" id="UP000321827"/>
    </source>
</evidence>
<feature type="transmembrane region" description="Helical" evidence="7">
    <location>
        <begin position="292"/>
        <end position="316"/>
    </location>
</feature>
<dbReference type="InterPro" id="IPR020846">
    <property type="entry name" value="MFS_dom"/>
</dbReference>
<accession>A0A511RI95</accession>
<dbReference type="OrthoDB" id="102502at2"/>
<feature type="transmembrane region" description="Helical" evidence="7">
    <location>
        <begin position="353"/>
        <end position="376"/>
    </location>
</feature>
<feature type="transmembrane region" description="Helical" evidence="7">
    <location>
        <begin position="161"/>
        <end position="180"/>
    </location>
</feature>
<evidence type="ECO:0000256" key="7">
    <source>
        <dbReference type="SAM" id="Phobius"/>
    </source>
</evidence>
<keyword evidence="6 7" id="KW-0472">Membrane</keyword>
<keyword evidence="2" id="KW-0813">Transport</keyword>
<evidence type="ECO:0000256" key="1">
    <source>
        <dbReference type="ARBA" id="ARBA00004651"/>
    </source>
</evidence>
<comment type="caution">
    <text evidence="9">The sequence shown here is derived from an EMBL/GenBank/DDBJ whole genome shotgun (WGS) entry which is preliminary data.</text>
</comment>
<dbReference type="Gene3D" id="1.20.1250.20">
    <property type="entry name" value="MFS general substrate transporter like domains"/>
    <property type="match status" value="1"/>
</dbReference>
<evidence type="ECO:0000256" key="6">
    <source>
        <dbReference type="ARBA" id="ARBA00023136"/>
    </source>
</evidence>
<proteinExistence type="predicted"/>
<organism evidence="9 10">
    <name type="scientific">Oceanithermus desulfurans NBRC 100063</name>
    <dbReference type="NCBI Taxonomy" id="1227550"/>
    <lineage>
        <taxon>Bacteria</taxon>
        <taxon>Thermotogati</taxon>
        <taxon>Deinococcota</taxon>
        <taxon>Deinococci</taxon>
        <taxon>Thermales</taxon>
        <taxon>Thermaceae</taxon>
        <taxon>Oceanithermus</taxon>
    </lineage>
</organism>
<evidence type="ECO:0000259" key="8">
    <source>
        <dbReference type="PROSITE" id="PS50850"/>
    </source>
</evidence>
<evidence type="ECO:0000256" key="2">
    <source>
        <dbReference type="ARBA" id="ARBA00022448"/>
    </source>
</evidence>
<dbReference type="PRINTS" id="PR01036">
    <property type="entry name" value="TCRTETB"/>
</dbReference>
<evidence type="ECO:0000313" key="9">
    <source>
        <dbReference type="EMBL" id="GEM88817.1"/>
    </source>
</evidence>
<dbReference type="PANTHER" id="PTHR23501">
    <property type="entry name" value="MAJOR FACILITATOR SUPERFAMILY"/>
    <property type="match status" value="1"/>
</dbReference>
<dbReference type="PROSITE" id="PS50850">
    <property type="entry name" value="MFS"/>
    <property type="match status" value="1"/>
</dbReference>
<dbReference type="GO" id="GO:0005886">
    <property type="term" value="C:plasma membrane"/>
    <property type="evidence" value="ECO:0007669"/>
    <property type="project" value="UniProtKB-SubCell"/>
</dbReference>
<keyword evidence="4 7" id="KW-0812">Transmembrane</keyword>
<dbReference type="PANTHER" id="PTHR23501:SF197">
    <property type="entry name" value="COMD"/>
    <property type="match status" value="1"/>
</dbReference>
<name>A0A511RI95_9DEIN</name>
<dbReference type="CDD" id="cd22249">
    <property type="entry name" value="UDM1_RNF168_RNF169-like"/>
    <property type="match status" value="1"/>
</dbReference>
<dbReference type="Gene3D" id="1.20.1720.10">
    <property type="entry name" value="Multidrug resistance protein D"/>
    <property type="match status" value="1"/>
</dbReference>
<dbReference type="InterPro" id="IPR036259">
    <property type="entry name" value="MFS_trans_sf"/>
</dbReference>
<dbReference type="AlphaFoldDB" id="A0A511RI95"/>
<dbReference type="Pfam" id="PF07690">
    <property type="entry name" value="MFS_1"/>
    <property type="match status" value="1"/>
</dbReference>
<feature type="transmembrane region" description="Helical" evidence="7">
    <location>
        <begin position="220"/>
        <end position="242"/>
    </location>
</feature>
<feature type="transmembrane region" description="Helical" evidence="7">
    <location>
        <begin position="73"/>
        <end position="91"/>
    </location>
</feature>
<dbReference type="RefSeq" id="WP_147145013.1">
    <property type="nucleotide sequence ID" value="NZ_BJXN01000002.1"/>
</dbReference>
<gene>
    <name evidence="9" type="ORF">ODE01S_02510</name>
</gene>
<keyword evidence="3" id="KW-1003">Cell membrane</keyword>
<evidence type="ECO:0000256" key="4">
    <source>
        <dbReference type="ARBA" id="ARBA00022692"/>
    </source>
</evidence>
<feature type="transmembrane region" description="Helical" evidence="7">
    <location>
        <begin position="192"/>
        <end position="214"/>
    </location>
</feature>